<sequence length="1134" mass="123463">MHDPVSSLSCGADALVELLLAQAAVDKSQGINSAGYVSGYRGSPLGGLDQALWRRNDELIKAGIRFQPAINEELAATALTGTQKVETDPEGKVSGVFGMWYGKGPGVDRASDALRHGNAYGSSPHGGVLVIAGDDHGCESSSFSHQSDVAMMAWSMPVLHPASVADYKKVGLWGWAASRVSGAWVGFKAISETVESAAMLNDDVPDAFVIPEDIEPGCDGLHWRWPDPPGPQVEKRLKYKLKAVEKFARLNPIDRVLVPCRSPVALLVTVGKVYRDVLEALRIGGLTPDDLAAHGIALLHITLVFPLSPLLQDLIPDVRHIFVIEEKKGVVEGLIAQFISQTPTRHPIDLQGKCDRNGQALLPNDALLRPSLISPSLADWLSRFDVNLRLFAEWTRPSEAGNASLLPVRKPYFCAGCPHNTSTRVPKGSHAQPGIGCHGMVLWMARNTGGGLVQMGGEGVDWIGHAPFTARKHVFQNIGDGTYFHSGYLAIRQSIAAGSNITYKILFNSAVAMTGGQAIDGELSAPQIAQQMLAEGAKAVAIVAQNPQRYGNERPLPPTVKLYHRDELDSVQREFRELEGVTVIIYDQVCASQLRRRRKRGLSASSRLHVAINDYVCEGCGNCQQISNCLAIEPIDTPLGRKRAIVQNACNVDLSCLKGCCPSFVTIEDGQMKKGAADGVGLSAEMMALINGLQAPALFSPVSPYEILFSGIGGTGVVTAANIVAQAAARCGFAVGTLNFSGFAQKGGVVLSHIRFCVDAAELHQVRIDSARADLVIAADMVAGVDARSLDVMSVNNTTCVVNTHMAQTDDMLRDPSLRYNTDHILSTIRSRSLRSKCLDAEMIADRLLGDRQQTNLILLGHAWQSGLLPVSLASIESVIAALGNISSTALDAFRLGRVAADAPEKIAELSCAAAGEAQPRQSLDALISHHTQFLVEYQNVAYAERYAGRMERLRSLTSRVNDENLVRTIAENLFTLMAYKDEYEVPRLYVETDFLTRIKNRFGDDCKVRFHMSPAFWHKIDPRTGHRGKIVCGPWIIPLLKILAKARFLRGTLFDVFGGQRERRLERKLLLEYEALVDEISNMTQPELLPLYQKLAELPARIRGFGHIKSAAVERTRRTREELLAKLNALHGA</sequence>
<name>A0A2U1U2V6_9GAMM</name>
<evidence type="ECO:0000256" key="1">
    <source>
        <dbReference type="ARBA" id="ARBA00023002"/>
    </source>
</evidence>
<dbReference type="AlphaFoldDB" id="A0A2U1U2V6"/>
<dbReference type="RefSeq" id="WP_136166448.1">
    <property type="nucleotide sequence ID" value="NZ_KZ819078.1"/>
</dbReference>
<dbReference type="InterPro" id="IPR029061">
    <property type="entry name" value="THDP-binding"/>
</dbReference>
<dbReference type="EMBL" id="QDKH01000010">
    <property type="protein sequence ID" value="PWC15991.1"/>
    <property type="molecule type" value="Genomic_DNA"/>
</dbReference>
<comment type="caution">
    <text evidence="4">The sequence shown here is derived from an EMBL/GenBank/DDBJ whole genome shotgun (WGS) entry which is preliminary data.</text>
</comment>
<dbReference type="PANTHER" id="PTHR48084">
    <property type="entry name" value="2-OXOGLUTARATE OXIDOREDUCTASE SUBUNIT KORB-RELATED"/>
    <property type="match status" value="1"/>
</dbReference>
<dbReference type="Proteomes" id="UP000296159">
    <property type="component" value="Unassembled WGS sequence"/>
</dbReference>
<dbReference type="PANTHER" id="PTHR48084:SF3">
    <property type="entry name" value="SUBUNIT OF PYRUVATE:FLAVODOXIN OXIDOREDUCTASE"/>
    <property type="match status" value="1"/>
</dbReference>
<dbReference type="GO" id="GO:0016903">
    <property type="term" value="F:oxidoreductase activity, acting on the aldehyde or oxo group of donors"/>
    <property type="evidence" value="ECO:0007669"/>
    <property type="project" value="InterPro"/>
</dbReference>
<dbReference type="Gene3D" id="3.40.50.970">
    <property type="match status" value="1"/>
</dbReference>
<dbReference type="InterPro" id="IPR019752">
    <property type="entry name" value="Pyrv/ketoisovalerate_OxRed_cat"/>
</dbReference>
<feature type="domain" description="Pyruvate/ketoisovalerate oxidoreductase catalytic" evidence="2">
    <location>
        <begin position="713"/>
        <end position="881"/>
    </location>
</feature>
<dbReference type="InterPro" id="IPR046667">
    <property type="entry name" value="DUF6537"/>
</dbReference>
<protein>
    <submittedName>
        <fullName evidence="4">2-oxoacid ferredoxin oxidoreductase</fullName>
    </submittedName>
</protein>
<dbReference type="SUPFAM" id="SSF53323">
    <property type="entry name" value="Pyruvate-ferredoxin oxidoreductase, PFOR, domain III"/>
    <property type="match status" value="1"/>
</dbReference>
<dbReference type="CDD" id="cd07034">
    <property type="entry name" value="TPP_PYR_PFOR_IOR-alpha_like"/>
    <property type="match status" value="1"/>
</dbReference>
<dbReference type="SUPFAM" id="SSF52518">
    <property type="entry name" value="Thiamin diphosphate-binding fold (THDP-binding)"/>
    <property type="match status" value="2"/>
</dbReference>
<dbReference type="Pfam" id="PF20169">
    <property type="entry name" value="DUF6537"/>
    <property type="match status" value="1"/>
</dbReference>
<dbReference type="InterPro" id="IPR002880">
    <property type="entry name" value="Pyrv_Fd/Flavodoxin_OxRdtase_N"/>
</dbReference>
<proteinExistence type="predicted"/>
<reference evidence="4 5" key="1">
    <citation type="submission" date="2018-04" db="EMBL/GenBank/DDBJ databases">
        <title>Brenneria corticis sp.nov.</title>
        <authorList>
            <person name="Li Y."/>
        </authorList>
    </citation>
    <scope>NUCLEOTIDE SEQUENCE [LARGE SCALE GENOMIC DNA]</scope>
    <source>
        <strain evidence="4 5">CFCC 11842</strain>
    </source>
</reference>
<feature type="domain" description="DUF6537" evidence="3">
    <location>
        <begin position="924"/>
        <end position="1122"/>
    </location>
</feature>
<dbReference type="Gene3D" id="3.40.920.10">
    <property type="entry name" value="Pyruvate-ferredoxin oxidoreductase, PFOR, domain III"/>
    <property type="match status" value="1"/>
</dbReference>
<dbReference type="Pfam" id="PF01558">
    <property type="entry name" value="POR"/>
    <property type="match status" value="1"/>
</dbReference>
<organism evidence="4 5">
    <name type="scientific">Brenneria corticis</name>
    <dbReference type="NCBI Taxonomy" id="2173106"/>
    <lineage>
        <taxon>Bacteria</taxon>
        <taxon>Pseudomonadati</taxon>
        <taxon>Pseudomonadota</taxon>
        <taxon>Gammaproteobacteria</taxon>
        <taxon>Enterobacterales</taxon>
        <taxon>Pectobacteriaceae</taxon>
        <taxon>Brenneria</taxon>
    </lineage>
</organism>
<dbReference type="InterPro" id="IPR002869">
    <property type="entry name" value="Pyrv_flavodox_OxRed_cen"/>
</dbReference>
<dbReference type="NCBIfam" id="NF009588">
    <property type="entry name" value="PRK13029.1"/>
    <property type="match status" value="1"/>
</dbReference>
<accession>A0A2U1U2V6</accession>
<keyword evidence="5" id="KW-1185">Reference proteome</keyword>
<evidence type="ECO:0000259" key="3">
    <source>
        <dbReference type="Pfam" id="PF20169"/>
    </source>
</evidence>
<dbReference type="InterPro" id="IPR051457">
    <property type="entry name" value="2-oxoacid:Fd_oxidoreductase"/>
</dbReference>
<evidence type="ECO:0000313" key="5">
    <source>
        <dbReference type="Proteomes" id="UP000296159"/>
    </source>
</evidence>
<evidence type="ECO:0000313" key="4">
    <source>
        <dbReference type="EMBL" id="PWC15991.1"/>
    </source>
</evidence>
<evidence type="ECO:0000259" key="2">
    <source>
        <dbReference type="Pfam" id="PF01558"/>
    </source>
</evidence>
<keyword evidence="1" id="KW-0560">Oxidoreductase</keyword>
<gene>
    <name evidence="4" type="ORF">DDT56_10795</name>
</gene>
<dbReference type="NCBIfam" id="NF009589">
    <property type="entry name" value="PRK13030.1"/>
    <property type="match status" value="1"/>
</dbReference>